<accession>A0ABP8S037</accession>
<feature type="compositionally biased region" description="Polar residues" evidence="1">
    <location>
        <begin position="1"/>
        <end position="11"/>
    </location>
</feature>
<sequence length="250" mass="25306">MSQQPQGQGWWQATDGLWYPPQQWRPPPPGPGPQAPPQYSGPQPGGPQPSGPQYGGPQYGGPQYGQTARPPRKPRRGCLVAVVVAVVLVLVVAGIAAYFVNRAVTAVQDVSGGAGSFGQASCPGEQAVSAAVGSPVTLAMSGNVIVASGCSYLAVDRAAGADVQITVGFALAADDQFAQVASDAATQGTTPEPISVGDRGEAFGAPGRSDAIAVTGDSMILVEVFNAGSKDIGDRKDAAVALLEQVIAAR</sequence>
<feature type="transmembrane region" description="Helical" evidence="2">
    <location>
        <begin position="78"/>
        <end position="100"/>
    </location>
</feature>
<organism evidence="3 4">
    <name type="scientific">Pseudonocardia xishanensis</name>
    <dbReference type="NCBI Taxonomy" id="630995"/>
    <lineage>
        <taxon>Bacteria</taxon>
        <taxon>Bacillati</taxon>
        <taxon>Actinomycetota</taxon>
        <taxon>Actinomycetes</taxon>
        <taxon>Pseudonocardiales</taxon>
        <taxon>Pseudonocardiaceae</taxon>
        <taxon>Pseudonocardia</taxon>
    </lineage>
</organism>
<feature type="region of interest" description="Disordered" evidence="1">
    <location>
        <begin position="1"/>
        <end position="71"/>
    </location>
</feature>
<name>A0ABP8S037_9PSEU</name>
<evidence type="ECO:0000256" key="2">
    <source>
        <dbReference type="SAM" id="Phobius"/>
    </source>
</evidence>
<proteinExistence type="predicted"/>
<reference evidence="4" key="1">
    <citation type="journal article" date="2019" name="Int. J. Syst. Evol. Microbiol.">
        <title>The Global Catalogue of Microorganisms (GCM) 10K type strain sequencing project: providing services to taxonomists for standard genome sequencing and annotation.</title>
        <authorList>
            <consortium name="The Broad Institute Genomics Platform"/>
            <consortium name="The Broad Institute Genome Sequencing Center for Infectious Disease"/>
            <person name="Wu L."/>
            <person name="Ma J."/>
        </authorList>
    </citation>
    <scope>NUCLEOTIDE SEQUENCE [LARGE SCALE GENOMIC DNA]</scope>
    <source>
        <strain evidence="4">JCM 17906</strain>
    </source>
</reference>
<evidence type="ECO:0000313" key="3">
    <source>
        <dbReference type="EMBL" id="GAA4556461.1"/>
    </source>
</evidence>
<evidence type="ECO:0000313" key="4">
    <source>
        <dbReference type="Proteomes" id="UP001501598"/>
    </source>
</evidence>
<keyword evidence="2" id="KW-0472">Membrane</keyword>
<keyword evidence="2" id="KW-1133">Transmembrane helix</keyword>
<dbReference type="Proteomes" id="UP001501598">
    <property type="component" value="Unassembled WGS sequence"/>
</dbReference>
<evidence type="ECO:0008006" key="5">
    <source>
        <dbReference type="Google" id="ProtNLM"/>
    </source>
</evidence>
<keyword evidence="2" id="KW-0812">Transmembrane</keyword>
<feature type="compositionally biased region" description="Pro residues" evidence="1">
    <location>
        <begin position="23"/>
        <end position="36"/>
    </location>
</feature>
<feature type="compositionally biased region" description="Gly residues" evidence="1">
    <location>
        <begin position="53"/>
        <end position="63"/>
    </location>
</feature>
<protein>
    <recommendedName>
        <fullName evidence="5">DUF3558 domain-containing protein</fullName>
    </recommendedName>
</protein>
<dbReference type="RefSeq" id="WP_345425755.1">
    <property type="nucleotide sequence ID" value="NZ_BAABGT010000097.1"/>
</dbReference>
<gene>
    <name evidence="3" type="ORF">GCM10023175_58740</name>
</gene>
<evidence type="ECO:0000256" key="1">
    <source>
        <dbReference type="SAM" id="MobiDB-lite"/>
    </source>
</evidence>
<dbReference type="EMBL" id="BAABGT010000097">
    <property type="protein sequence ID" value="GAA4556461.1"/>
    <property type="molecule type" value="Genomic_DNA"/>
</dbReference>
<comment type="caution">
    <text evidence="3">The sequence shown here is derived from an EMBL/GenBank/DDBJ whole genome shotgun (WGS) entry which is preliminary data.</text>
</comment>
<keyword evidence="4" id="KW-1185">Reference proteome</keyword>